<protein>
    <submittedName>
        <fullName evidence="2">Uncharacterized protein</fullName>
    </submittedName>
</protein>
<proteinExistence type="predicted"/>
<dbReference type="KEGG" id="pchm:VFPPC_15587"/>
<gene>
    <name evidence="2" type="ORF">VFPPC_15587</name>
</gene>
<dbReference type="RefSeq" id="XP_018147025.1">
    <property type="nucleotide sequence ID" value="XM_018293340.1"/>
</dbReference>
<name>A0A179FZ30_METCM</name>
<dbReference type="AlphaFoldDB" id="A0A179FZ30"/>
<dbReference type="EMBL" id="LSBJ02000002">
    <property type="protein sequence ID" value="OAQ70488.1"/>
    <property type="molecule type" value="Genomic_DNA"/>
</dbReference>
<evidence type="ECO:0000313" key="3">
    <source>
        <dbReference type="Proteomes" id="UP000078397"/>
    </source>
</evidence>
<evidence type="ECO:0000256" key="1">
    <source>
        <dbReference type="SAM" id="MobiDB-lite"/>
    </source>
</evidence>
<keyword evidence="3" id="KW-1185">Reference proteome</keyword>
<dbReference type="GeneID" id="28857334"/>
<accession>A0A179FZ30</accession>
<reference evidence="2 3" key="1">
    <citation type="journal article" date="2016" name="PLoS Pathog.">
        <title>Biosynthesis of antibiotic leucinostatins in bio-control fungus Purpureocillium lilacinum and their inhibition on phytophthora revealed by genome mining.</title>
        <authorList>
            <person name="Wang G."/>
            <person name="Liu Z."/>
            <person name="Lin R."/>
            <person name="Li E."/>
            <person name="Mao Z."/>
            <person name="Ling J."/>
            <person name="Yang Y."/>
            <person name="Yin W.B."/>
            <person name="Xie B."/>
        </authorList>
    </citation>
    <scope>NUCLEOTIDE SEQUENCE [LARGE SCALE GENOMIC DNA]</scope>
    <source>
        <strain evidence="2">170</strain>
    </source>
</reference>
<comment type="caution">
    <text evidence="2">The sequence shown here is derived from an EMBL/GenBank/DDBJ whole genome shotgun (WGS) entry which is preliminary data.</text>
</comment>
<dbReference type="Proteomes" id="UP000078397">
    <property type="component" value="Unassembled WGS sequence"/>
</dbReference>
<evidence type="ECO:0000313" key="2">
    <source>
        <dbReference type="EMBL" id="OAQ70488.1"/>
    </source>
</evidence>
<feature type="region of interest" description="Disordered" evidence="1">
    <location>
        <begin position="72"/>
        <end position="94"/>
    </location>
</feature>
<sequence>MLSDAVKTVPQLIDQRQKFPWADFRGFRSPQVIPKLVHSEGQVVPVAGVTCFAGSTPHGWLVFVDLATNSSCSGHQRHRLDAGKVTDWPMSKKA</sequence>
<organism evidence="2 3">
    <name type="scientific">Pochonia chlamydosporia 170</name>
    <dbReference type="NCBI Taxonomy" id="1380566"/>
    <lineage>
        <taxon>Eukaryota</taxon>
        <taxon>Fungi</taxon>
        <taxon>Dikarya</taxon>
        <taxon>Ascomycota</taxon>
        <taxon>Pezizomycotina</taxon>
        <taxon>Sordariomycetes</taxon>
        <taxon>Hypocreomycetidae</taxon>
        <taxon>Hypocreales</taxon>
        <taxon>Clavicipitaceae</taxon>
        <taxon>Pochonia</taxon>
    </lineage>
</organism>